<dbReference type="RefSeq" id="XP_037218834.1">
    <property type="nucleotide sequence ID" value="XM_037365592.1"/>
</dbReference>
<dbReference type="EMBL" id="JACAZF010000007">
    <property type="protein sequence ID" value="KAF7299446.1"/>
    <property type="molecule type" value="Genomic_DNA"/>
</dbReference>
<comment type="function">
    <text evidence="12">Specific in hydrolyzing the terminal glycosidic bond of polygalacturonic acid and oligogalacturonates.</text>
</comment>
<keyword evidence="11" id="KW-0624">Polysaccharide degradation</keyword>
<dbReference type="Proteomes" id="UP000636479">
    <property type="component" value="Unassembled WGS sequence"/>
</dbReference>
<sequence length="406" mass="43792">MRLLPLFCCGLVTIRFAYSQSCTVTALGSGKDDSPQLLTAMQSCSTVIVPTGTTLNISTRLNMTGLTNKHLNLQGTMKFNPNIAYWTANGFPFTFQTQITFWILGGTNLVLDGGGTLDGAGQTWYDPFAKNSSLLRPITLTIFQATNVLVQNVKFLNSPEWFNLVNEGKNVTYNNITMNAASTSSNAAKNTDGWDIYRSDKVTITNSVIKYAHLSNLKLISHDRFKVTAMTAFLSRFDTIFSSAALVLIASVSLTRRMSSFPISTALAPMESPLGQFAGVFDIVENVTATNIHLTNVQNGARIKCWAGSGVGSGIVKNITFSNFVQSKSDHPCYETSSSDCTAFPSNTLIQDVFFDKYVLLYAVPALLKLGLPSITGTSTGSTVASMGCSPGARCSDINVNNLALT</sequence>
<evidence type="ECO:0000313" key="18">
    <source>
        <dbReference type="Proteomes" id="UP000636479"/>
    </source>
</evidence>
<evidence type="ECO:0000256" key="13">
    <source>
        <dbReference type="ARBA" id="ARBA00038933"/>
    </source>
</evidence>
<evidence type="ECO:0000256" key="10">
    <source>
        <dbReference type="ARBA" id="ARBA00023316"/>
    </source>
</evidence>
<keyword evidence="7" id="KW-0325">Glycoprotein</keyword>
<keyword evidence="5 15" id="KW-0378">Hydrolase</keyword>
<proteinExistence type="inferred from homology"/>
<dbReference type="InterPro" id="IPR000743">
    <property type="entry name" value="Glyco_hydro_28"/>
</dbReference>
<dbReference type="GO" id="GO:0071555">
    <property type="term" value="P:cell wall organization"/>
    <property type="evidence" value="ECO:0007669"/>
    <property type="project" value="UniProtKB-KW"/>
</dbReference>
<dbReference type="InterPro" id="IPR012334">
    <property type="entry name" value="Pectin_lyas_fold"/>
</dbReference>
<gene>
    <name evidence="17" type="ORF">MIND_00894500</name>
</gene>
<evidence type="ECO:0000256" key="8">
    <source>
        <dbReference type="ARBA" id="ARBA00023277"/>
    </source>
</evidence>
<dbReference type="GO" id="GO:0000272">
    <property type="term" value="P:polysaccharide catabolic process"/>
    <property type="evidence" value="ECO:0007669"/>
    <property type="project" value="UniProtKB-KW"/>
</dbReference>
<accession>A0A8H6W1F0</accession>
<evidence type="ECO:0000256" key="9">
    <source>
        <dbReference type="ARBA" id="ARBA00023295"/>
    </source>
</evidence>
<dbReference type="Gene3D" id="2.160.20.10">
    <property type="entry name" value="Single-stranded right-handed beta-helix, Pectin lyase-like"/>
    <property type="match status" value="1"/>
</dbReference>
<evidence type="ECO:0000256" key="4">
    <source>
        <dbReference type="ARBA" id="ARBA00022729"/>
    </source>
</evidence>
<dbReference type="InterPro" id="IPR011050">
    <property type="entry name" value="Pectin_lyase_fold/virulence"/>
</dbReference>
<keyword evidence="9 15" id="KW-0326">Glycosidase</keyword>
<keyword evidence="10" id="KW-0961">Cell wall biogenesis/degradation</keyword>
<evidence type="ECO:0000256" key="3">
    <source>
        <dbReference type="ARBA" id="ARBA00022525"/>
    </source>
</evidence>
<dbReference type="GeneID" id="59348108"/>
<keyword evidence="8" id="KW-0119">Carbohydrate metabolism</keyword>
<evidence type="ECO:0000256" key="12">
    <source>
        <dbReference type="ARBA" id="ARBA00037312"/>
    </source>
</evidence>
<dbReference type="PANTHER" id="PTHR31736">
    <property type="match status" value="1"/>
</dbReference>
<keyword evidence="3" id="KW-0964">Secreted</keyword>
<dbReference type="Pfam" id="PF00295">
    <property type="entry name" value="Glyco_hydro_28"/>
    <property type="match status" value="2"/>
</dbReference>
<comment type="catalytic activity">
    <reaction evidence="14">
        <text>[(1-&gt;4)-alpha-D-galacturonosyl](n) + H2O = alpha-D-galacturonate + [(1-&gt;4)-alpha-D-galacturonosyl](n-1)</text>
        <dbReference type="Rhea" id="RHEA:14117"/>
        <dbReference type="Rhea" id="RHEA-COMP:14570"/>
        <dbReference type="Rhea" id="RHEA-COMP:14572"/>
        <dbReference type="ChEBI" id="CHEBI:15377"/>
        <dbReference type="ChEBI" id="CHEBI:58658"/>
        <dbReference type="ChEBI" id="CHEBI:140523"/>
        <dbReference type="EC" id="3.2.1.67"/>
    </reaction>
</comment>
<dbReference type="GO" id="GO:0004650">
    <property type="term" value="F:polygalacturonase activity"/>
    <property type="evidence" value="ECO:0007669"/>
    <property type="project" value="InterPro"/>
</dbReference>
<dbReference type="AlphaFoldDB" id="A0A8H6W1F0"/>
<comment type="similarity">
    <text evidence="2 15">Belongs to the glycosyl hydrolase 28 family.</text>
</comment>
<dbReference type="OrthoDB" id="187139at2759"/>
<keyword evidence="18" id="KW-1185">Reference proteome</keyword>
<evidence type="ECO:0000256" key="14">
    <source>
        <dbReference type="ARBA" id="ARBA00048766"/>
    </source>
</evidence>
<keyword evidence="6" id="KW-1015">Disulfide bond</keyword>
<feature type="chain" id="PRO_5034238746" description="galacturonan 1,4-alpha-galacturonidase" evidence="16">
    <location>
        <begin position="20"/>
        <end position="406"/>
    </location>
</feature>
<evidence type="ECO:0000256" key="15">
    <source>
        <dbReference type="RuleBase" id="RU361169"/>
    </source>
</evidence>
<evidence type="ECO:0000256" key="7">
    <source>
        <dbReference type="ARBA" id="ARBA00023180"/>
    </source>
</evidence>
<evidence type="ECO:0000256" key="1">
    <source>
        <dbReference type="ARBA" id="ARBA00004613"/>
    </source>
</evidence>
<reference evidence="17" key="1">
    <citation type="submission" date="2020-05" db="EMBL/GenBank/DDBJ databases">
        <title>Mycena genomes resolve the evolution of fungal bioluminescence.</title>
        <authorList>
            <person name="Tsai I.J."/>
        </authorList>
    </citation>
    <scope>NUCLEOTIDE SEQUENCE</scope>
    <source>
        <strain evidence="17">171206Taipei</strain>
    </source>
</reference>
<keyword evidence="4 16" id="KW-0732">Signal</keyword>
<evidence type="ECO:0000256" key="16">
    <source>
        <dbReference type="SAM" id="SignalP"/>
    </source>
</evidence>
<dbReference type="GO" id="GO:0047911">
    <property type="term" value="F:galacturan 1,4-alpha-galacturonidase activity"/>
    <property type="evidence" value="ECO:0007669"/>
    <property type="project" value="UniProtKB-EC"/>
</dbReference>
<evidence type="ECO:0000256" key="6">
    <source>
        <dbReference type="ARBA" id="ARBA00023157"/>
    </source>
</evidence>
<feature type="signal peptide" evidence="16">
    <location>
        <begin position="1"/>
        <end position="19"/>
    </location>
</feature>
<dbReference type="SUPFAM" id="SSF51126">
    <property type="entry name" value="Pectin lyase-like"/>
    <property type="match status" value="1"/>
</dbReference>
<dbReference type="PANTHER" id="PTHR31736:SF12">
    <property type="entry name" value="EXO-POLYGALACTURONASE, PUTATIVE-RELATED"/>
    <property type="match status" value="1"/>
</dbReference>
<evidence type="ECO:0000256" key="5">
    <source>
        <dbReference type="ARBA" id="ARBA00022801"/>
    </source>
</evidence>
<dbReference type="GO" id="GO:0005576">
    <property type="term" value="C:extracellular region"/>
    <property type="evidence" value="ECO:0007669"/>
    <property type="project" value="UniProtKB-SubCell"/>
</dbReference>
<dbReference type="EC" id="3.2.1.67" evidence="13"/>
<comment type="caution">
    <text evidence="17">The sequence shown here is derived from an EMBL/GenBank/DDBJ whole genome shotgun (WGS) entry which is preliminary data.</text>
</comment>
<evidence type="ECO:0000313" key="17">
    <source>
        <dbReference type="EMBL" id="KAF7299446.1"/>
    </source>
</evidence>
<protein>
    <recommendedName>
        <fullName evidence="13">galacturonan 1,4-alpha-galacturonidase</fullName>
        <ecNumber evidence="13">3.2.1.67</ecNumber>
    </recommendedName>
</protein>
<comment type="subcellular location">
    <subcellularLocation>
        <location evidence="1">Secreted</location>
    </subcellularLocation>
</comment>
<organism evidence="17 18">
    <name type="scientific">Mycena indigotica</name>
    <dbReference type="NCBI Taxonomy" id="2126181"/>
    <lineage>
        <taxon>Eukaryota</taxon>
        <taxon>Fungi</taxon>
        <taxon>Dikarya</taxon>
        <taxon>Basidiomycota</taxon>
        <taxon>Agaricomycotina</taxon>
        <taxon>Agaricomycetes</taxon>
        <taxon>Agaricomycetidae</taxon>
        <taxon>Agaricales</taxon>
        <taxon>Marasmiineae</taxon>
        <taxon>Mycenaceae</taxon>
        <taxon>Mycena</taxon>
    </lineage>
</organism>
<evidence type="ECO:0000256" key="2">
    <source>
        <dbReference type="ARBA" id="ARBA00008834"/>
    </source>
</evidence>
<name>A0A8H6W1F0_9AGAR</name>
<evidence type="ECO:0000256" key="11">
    <source>
        <dbReference type="ARBA" id="ARBA00023326"/>
    </source>
</evidence>